<feature type="region of interest" description="Disordered" evidence="2">
    <location>
        <begin position="1"/>
        <end position="30"/>
    </location>
</feature>
<keyword evidence="5" id="KW-1185">Reference proteome</keyword>
<dbReference type="InterPro" id="IPR006016">
    <property type="entry name" value="UspA"/>
</dbReference>
<dbReference type="Pfam" id="PF00582">
    <property type="entry name" value="Usp"/>
    <property type="match status" value="2"/>
</dbReference>
<feature type="domain" description="UspA" evidence="3">
    <location>
        <begin position="198"/>
        <end position="332"/>
    </location>
</feature>
<organism evidence="4 5">
    <name type="scientific">Cryobacterium melibiosiphilum</name>
    <dbReference type="NCBI Taxonomy" id="995039"/>
    <lineage>
        <taxon>Bacteria</taxon>
        <taxon>Bacillati</taxon>
        <taxon>Actinomycetota</taxon>
        <taxon>Actinomycetes</taxon>
        <taxon>Micrococcales</taxon>
        <taxon>Microbacteriaceae</taxon>
        <taxon>Cryobacterium</taxon>
    </lineage>
</organism>
<name>A0A3A5MHY8_9MICO</name>
<dbReference type="AlphaFoldDB" id="A0A3A5MHY8"/>
<evidence type="ECO:0000256" key="2">
    <source>
        <dbReference type="SAM" id="MobiDB-lite"/>
    </source>
</evidence>
<dbReference type="EMBL" id="QZVS01000096">
    <property type="protein sequence ID" value="RJT85256.1"/>
    <property type="molecule type" value="Genomic_DNA"/>
</dbReference>
<dbReference type="CDD" id="cd00293">
    <property type="entry name" value="USP-like"/>
    <property type="match status" value="1"/>
</dbReference>
<accession>A0A3A5MHY8</accession>
<evidence type="ECO:0000313" key="4">
    <source>
        <dbReference type="EMBL" id="RJT85256.1"/>
    </source>
</evidence>
<feature type="compositionally biased region" description="Polar residues" evidence="2">
    <location>
        <begin position="21"/>
        <end position="30"/>
    </location>
</feature>
<dbReference type="SUPFAM" id="SSF52402">
    <property type="entry name" value="Adenine nucleotide alpha hydrolases-like"/>
    <property type="match status" value="2"/>
</dbReference>
<dbReference type="Gene3D" id="3.40.50.620">
    <property type="entry name" value="HUPs"/>
    <property type="match status" value="2"/>
</dbReference>
<dbReference type="PANTHER" id="PTHR46268">
    <property type="entry name" value="STRESS RESPONSE PROTEIN NHAX"/>
    <property type="match status" value="1"/>
</dbReference>
<dbReference type="Proteomes" id="UP000272015">
    <property type="component" value="Unassembled WGS sequence"/>
</dbReference>
<dbReference type="InterPro" id="IPR006015">
    <property type="entry name" value="Universal_stress_UspA"/>
</dbReference>
<dbReference type="InterPro" id="IPR014729">
    <property type="entry name" value="Rossmann-like_a/b/a_fold"/>
</dbReference>
<reference evidence="4 5" key="1">
    <citation type="submission" date="2018-09" db="EMBL/GenBank/DDBJ databases">
        <title>Novel species of Cryobacterium.</title>
        <authorList>
            <person name="Liu Q."/>
            <person name="Xin Y.-H."/>
        </authorList>
    </citation>
    <scope>NUCLEOTIDE SEQUENCE [LARGE SCALE GENOMIC DNA]</scope>
    <source>
        <strain evidence="4 5">Hh39</strain>
    </source>
</reference>
<dbReference type="PRINTS" id="PR01438">
    <property type="entry name" value="UNVRSLSTRESS"/>
</dbReference>
<feature type="compositionally biased region" description="Basic and acidic residues" evidence="2">
    <location>
        <begin position="1"/>
        <end position="20"/>
    </location>
</feature>
<comment type="similarity">
    <text evidence="1">Belongs to the universal stress protein A family.</text>
</comment>
<proteinExistence type="inferred from homology"/>
<feature type="domain" description="UspA" evidence="3">
    <location>
        <begin position="61"/>
        <end position="187"/>
    </location>
</feature>
<comment type="caution">
    <text evidence="4">The sequence shown here is derived from an EMBL/GenBank/DDBJ whole genome shotgun (WGS) entry which is preliminary data.</text>
</comment>
<evidence type="ECO:0000313" key="5">
    <source>
        <dbReference type="Proteomes" id="UP000272015"/>
    </source>
</evidence>
<dbReference type="PANTHER" id="PTHR46268:SF6">
    <property type="entry name" value="UNIVERSAL STRESS PROTEIN UP12"/>
    <property type="match status" value="1"/>
</dbReference>
<evidence type="ECO:0000259" key="3">
    <source>
        <dbReference type="Pfam" id="PF00582"/>
    </source>
</evidence>
<evidence type="ECO:0000256" key="1">
    <source>
        <dbReference type="ARBA" id="ARBA00008791"/>
    </source>
</evidence>
<protein>
    <submittedName>
        <fullName evidence="4">Universal stress protein</fullName>
    </submittedName>
</protein>
<sequence>MLPGDHAETSVTREPRRERSSAMTTRSAGPTITVRSEVVQPSADADARLAPARPATAAATIVGWDASEPSRAALAWALRRNPRGALHLVHVLDRSQANAEYFVADSTATRAEGTFREEADRIRRENPAVTITSEFLVGDPISHLRNLSGPNTLVVVGTHTRDGSPVRYEWSVGARLAGAANGPIAIIPEDTNPRATGVVVGVDGSAASAAALAFAAAEADCTGMKLRAIHAWQEPLVWRDTATPDPAFLYSLEQVHQQTLQNSVRTATDAYPQLPVTSTLVRGAPQWALLDAARGAALVVVGNHGLYGVRRLLLGLVSHSIVLNIQSPTVIVSASAEPRR</sequence>
<gene>
    <name evidence="4" type="ORF">D6T64_20315</name>
</gene>